<organism evidence="3 4">
    <name type="scientific">Amycolatopsis australiensis</name>
    <dbReference type="NCBI Taxonomy" id="546364"/>
    <lineage>
        <taxon>Bacteria</taxon>
        <taxon>Bacillati</taxon>
        <taxon>Actinomycetota</taxon>
        <taxon>Actinomycetes</taxon>
        <taxon>Pseudonocardiales</taxon>
        <taxon>Pseudonocardiaceae</taxon>
        <taxon>Amycolatopsis</taxon>
    </lineage>
</organism>
<protein>
    <recommendedName>
        <fullName evidence="2">DUF6286 domain-containing protein</fullName>
    </recommendedName>
</protein>
<accession>A0A1K1RF65</accession>
<dbReference type="EMBL" id="FPJG01000006">
    <property type="protein sequence ID" value="SFW70890.1"/>
    <property type="molecule type" value="Genomic_DNA"/>
</dbReference>
<keyword evidence="4" id="KW-1185">Reference proteome</keyword>
<proteinExistence type="predicted"/>
<dbReference type="AlphaFoldDB" id="A0A1K1RF65"/>
<keyword evidence="1" id="KW-1133">Transmembrane helix</keyword>
<dbReference type="RefSeq" id="WP_072477018.1">
    <property type="nucleotide sequence ID" value="NZ_FPJG01000006.1"/>
</dbReference>
<dbReference type="Pfam" id="PF19803">
    <property type="entry name" value="DUF6286"/>
    <property type="match status" value="1"/>
</dbReference>
<gene>
    <name evidence="3" type="ORF">SAMN04489730_3188</name>
</gene>
<evidence type="ECO:0000256" key="1">
    <source>
        <dbReference type="SAM" id="Phobius"/>
    </source>
</evidence>
<dbReference type="STRING" id="546364.SAMN04489730_3188"/>
<feature type="transmembrane region" description="Helical" evidence="1">
    <location>
        <begin position="45"/>
        <end position="65"/>
    </location>
</feature>
<evidence type="ECO:0000259" key="2">
    <source>
        <dbReference type="Pfam" id="PF19803"/>
    </source>
</evidence>
<dbReference type="OrthoDB" id="4282971at2"/>
<keyword evidence="1" id="KW-0472">Membrane</keyword>
<evidence type="ECO:0000313" key="4">
    <source>
        <dbReference type="Proteomes" id="UP000182740"/>
    </source>
</evidence>
<sequence>MKRRPRRSAPAAVVAIQLILGERPWISYDAVATTLHGQHWSDLLPAIAGGVTAALGLVLLLAAILPGAPTVLPLNGPFDAGAARGSYRSTLRAAAARVDGLADAVRAAVDDHLDRIAPATRPAVTVRIRAPRRAE</sequence>
<evidence type="ECO:0000313" key="3">
    <source>
        <dbReference type="EMBL" id="SFW70890.1"/>
    </source>
</evidence>
<dbReference type="Proteomes" id="UP000182740">
    <property type="component" value="Unassembled WGS sequence"/>
</dbReference>
<name>A0A1K1RF65_9PSEU</name>
<reference evidence="4" key="1">
    <citation type="submission" date="2016-11" db="EMBL/GenBank/DDBJ databases">
        <authorList>
            <person name="Varghese N."/>
            <person name="Submissions S."/>
        </authorList>
    </citation>
    <scope>NUCLEOTIDE SEQUENCE [LARGE SCALE GENOMIC DNA]</scope>
    <source>
        <strain evidence="4">DSM 44671</strain>
    </source>
</reference>
<keyword evidence="1" id="KW-0812">Transmembrane</keyword>
<feature type="domain" description="DUF6286" evidence="2">
    <location>
        <begin position="54"/>
        <end position="104"/>
    </location>
</feature>
<dbReference type="InterPro" id="IPR046253">
    <property type="entry name" value="DUF6286"/>
</dbReference>